<gene>
    <name evidence="6" type="primary">rpl23</name>
    <name evidence="8" type="ORF">SAMN06264855_10933</name>
</gene>
<dbReference type="GO" id="GO:0019843">
    <property type="term" value="F:rRNA binding"/>
    <property type="evidence" value="ECO:0007669"/>
    <property type="project" value="UniProtKB-UniRule"/>
</dbReference>
<evidence type="ECO:0000313" key="8">
    <source>
        <dbReference type="EMBL" id="SNR48344.1"/>
    </source>
</evidence>
<dbReference type="InterPro" id="IPR012678">
    <property type="entry name" value="Ribosomal_uL23/eL15/eS24_sf"/>
</dbReference>
<dbReference type="AlphaFoldDB" id="A0A238WQ16"/>
<dbReference type="NCBIfam" id="TIGR03636">
    <property type="entry name" value="uL23_arch"/>
    <property type="match status" value="1"/>
</dbReference>
<dbReference type="SUPFAM" id="SSF54189">
    <property type="entry name" value="Ribosomal proteins S24e, L23 and L15e"/>
    <property type="match status" value="1"/>
</dbReference>
<dbReference type="EMBL" id="FZNQ01000009">
    <property type="protein sequence ID" value="SNR48344.1"/>
    <property type="molecule type" value="Genomic_DNA"/>
</dbReference>
<protein>
    <recommendedName>
        <fullName evidence="6">Large ribosomal subunit protein uL23</fullName>
    </recommendedName>
</protein>
<dbReference type="PROSITE" id="PS00050">
    <property type="entry name" value="RIBOSOMAL_L23"/>
    <property type="match status" value="1"/>
</dbReference>
<evidence type="ECO:0000256" key="6">
    <source>
        <dbReference type="HAMAP-Rule" id="MF_01369"/>
    </source>
</evidence>
<dbReference type="PANTHER" id="PTHR11620">
    <property type="entry name" value="60S RIBOSOMAL PROTEIN L23A"/>
    <property type="match status" value="1"/>
</dbReference>
<dbReference type="GO" id="GO:0003735">
    <property type="term" value="F:structural constituent of ribosome"/>
    <property type="evidence" value="ECO:0007669"/>
    <property type="project" value="UniProtKB-UniRule"/>
</dbReference>
<dbReference type="Pfam" id="PF00276">
    <property type="entry name" value="Ribosomal_L23"/>
    <property type="match status" value="1"/>
</dbReference>
<keyword evidence="2 6" id="KW-0699">rRNA-binding</keyword>
<keyword evidence="4 6" id="KW-0689">Ribosomal protein</keyword>
<reference evidence="8 9" key="1">
    <citation type="submission" date="2017-06" db="EMBL/GenBank/DDBJ databases">
        <authorList>
            <person name="Kim H.J."/>
            <person name="Triplett B.A."/>
        </authorList>
    </citation>
    <scope>NUCLEOTIDE SEQUENCE [LARGE SCALE GENOMIC DNA]</scope>
    <source>
        <strain evidence="8 9">DSM 8800</strain>
    </source>
</reference>
<evidence type="ECO:0000256" key="4">
    <source>
        <dbReference type="ARBA" id="ARBA00022980"/>
    </source>
</evidence>
<dbReference type="HAMAP" id="MF_01369_A">
    <property type="entry name" value="Ribosomal_uL23_A"/>
    <property type="match status" value="1"/>
</dbReference>
<comment type="subunit">
    <text evidence="6">Part of the 50S ribosomal subunit. Contacts protein L29.</text>
</comment>
<organism evidence="8 9">
    <name type="scientific">Halorubrum vacuolatum</name>
    <name type="common">Natronobacterium vacuolatum</name>
    <dbReference type="NCBI Taxonomy" id="63740"/>
    <lineage>
        <taxon>Archaea</taxon>
        <taxon>Methanobacteriati</taxon>
        <taxon>Methanobacteriota</taxon>
        <taxon>Stenosarchaea group</taxon>
        <taxon>Halobacteria</taxon>
        <taxon>Halobacteriales</taxon>
        <taxon>Haloferacaceae</taxon>
        <taxon>Halorubrum</taxon>
    </lineage>
</organism>
<comment type="similarity">
    <text evidence="1 6 7">Belongs to the universal ribosomal protein uL23 family.</text>
</comment>
<dbReference type="InterPro" id="IPR013025">
    <property type="entry name" value="Ribosomal_uL23-like"/>
</dbReference>
<dbReference type="Gene3D" id="3.30.70.330">
    <property type="match status" value="1"/>
</dbReference>
<evidence type="ECO:0000256" key="1">
    <source>
        <dbReference type="ARBA" id="ARBA00006700"/>
    </source>
</evidence>
<keyword evidence="5 6" id="KW-0687">Ribonucleoprotein</keyword>
<name>A0A238WQ16_HALVU</name>
<keyword evidence="9" id="KW-1185">Reference proteome</keyword>
<proteinExistence type="inferred from homology"/>
<evidence type="ECO:0000256" key="2">
    <source>
        <dbReference type="ARBA" id="ARBA00022730"/>
    </source>
</evidence>
<dbReference type="GO" id="GO:1990904">
    <property type="term" value="C:ribonucleoprotein complex"/>
    <property type="evidence" value="ECO:0007669"/>
    <property type="project" value="UniProtKB-KW"/>
</dbReference>
<evidence type="ECO:0000256" key="3">
    <source>
        <dbReference type="ARBA" id="ARBA00022884"/>
    </source>
</evidence>
<accession>A0A238WQ16</accession>
<dbReference type="FunFam" id="3.30.70.330:FF:000532">
    <property type="entry name" value="50S ribosomal protein L23"/>
    <property type="match status" value="1"/>
</dbReference>
<sequence length="84" mass="9448">MSSILEHPLVTEQAMNEMDFKNKLLFLVHVDATKPEIRDEVESRYDVVVDDVNTQVTPQGKKKAIVTLSDDDDATEIASRIGVF</sequence>
<dbReference type="InterPro" id="IPR001014">
    <property type="entry name" value="Ribosomal_uL23_CS"/>
</dbReference>
<dbReference type="OrthoDB" id="7751at2157"/>
<evidence type="ECO:0000256" key="5">
    <source>
        <dbReference type="ARBA" id="ARBA00023274"/>
    </source>
</evidence>
<dbReference type="GO" id="GO:0006412">
    <property type="term" value="P:translation"/>
    <property type="evidence" value="ECO:0007669"/>
    <property type="project" value="UniProtKB-UniRule"/>
</dbReference>
<dbReference type="InterPro" id="IPR012677">
    <property type="entry name" value="Nucleotide-bd_a/b_plait_sf"/>
</dbReference>
<evidence type="ECO:0000256" key="7">
    <source>
        <dbReference type="RuleBase" id="RU003934"/>
    </source>
</evidence>
<dbReference type="NCBIfam" id="NF011118">
    <property type="entry name" value="PRK14548.1"/>
    <property type="match status" value="1"/>
</dbReference>
<keyword evidence="3 6" id="KW-0694">RNA-binding</keyword>
<dbReference type="Proteomes" id="UP000198397">
    <property type="component" value="Unassembled WGS sequence"/>
</dbReference>
<dbReference type="RefSeq" id="WP_089384865.1">
    <property type="nucleotide sequence ID" value="NZ_FZNQ01000009.1"/>
</dbReference>
<evidence type="ECO:0000313" key="9">
    <source>
        <dbReference type="Proteomes" id="UP000198397"/>
    </source>
</evidence>
<dbReference type="GO" id="GO:0005840">
    <property type="term" value="C:ribosome"/>
    <property type="evidence" value="ECO:0007669"/>
    <property type="project" value="UniProtKB-UniRule"/>
</dbReference>
<dbReference type="InterPro" id="IPR019985">
    <property type="entry name" value="Ribosomal_uL23"/>
</dbReference>
<comment type="function">
    <text evidence="6">Binds to 23S rRNA. One of the proteins that surrounds the polypeptide exit tunnel on the outside of the ribosome.</text>
</comment>